<feature type="compositionally biased region" description="Polar residues" evidence="1">
    <location>
        <begin position="1328"/>
        <end position="1346"/>
    </location>
</feature>
<dbReference type="Pfam" id="PF22974">
    <property type="entry name" value="DUF7029"/>
    <property type="match status" value="1"/>
</dbReference>
<dbReference type="Pfam" id="PF23865">
    <property type="entry name" value="DUF7223"/>
    <property type="match status" value="1"/>
</dbReference>
<feature type="domain" description="Apple" evidence="3">
    <location>
        <begin position="171"/>
        <end position="211"/>
    </location>
</feature>
<evidence type="ECO:0000259" key="4">
    <source>
        <dbReference type="Pfam" id="PF22974"/>
    </source>
</evidence>
<feature type="chain" id="PRO_5025361060" description="Apple domain-containing protein" evidence="2">
    <location>
        <begin position="22"/>
        <end position="1582"/>
    </location>
</feature>
<feature type="domain" description="Apple" evidence="3">
    <location>
        <begin position="285"/>
        <end position="326"/>
    </location>
</feature>
<accession>A0A6A5RRS5</accession>
<feature type="domain" description="DUF7223" evidence="5">
    <location>
        <begin position="762"/>
        <end position="944"/>
    </location>
</feature>
<evidence type="ECO:0000313" key="6">
    <source>
        <dbReference type="EMBL" id="KAF1930050.1"/>
    </source>
</evidence>
<feature type="compositionally biased region" description="Low complexity" evidence="1">
    <location>
        <begin position="1368"/>
        <end position="1398"/>
    </location>
</feature>
<feature type="region of interest" description="Disordered" evidence="1">
    <location>
        <begin position="1312"/>
        <end position="1398"/>
    </location>
</feature>
<feature type="domain" description="DUF7029" evidence="4">
    <location>
        <begin position="431"/>
        <end position="528"/>
    </location>
</feature>
<dbReference type="Gene3D" id="3.50.4.10">
    <property type="entry name" value="Hepatocyte Growth Factor"/>
    <property type="match status" value="1"/>
</dbReference>
<keyword evidence="7" id="KW-1185">Reference proteome</keyword>
<evidence type="ECO:0000259" key="3">
    <source>
        <dbReference type="Pfam" id="PF14295"/>
    </source>
</evidence>
<feature type="domain" description="Apple" evidence="3">
    <location>
        <begin position="66"/>
        <end position="106"/>
    </location>
</feature>
<dbReference type="InterPro" id="IPR054293">
    <property type="entry name" value="DUF7029"/>
</dbReference>
<evidence type="ECO:0000259" key="5">
    <source>
        <dbReference type="Pfam" id="PF23865"/>
    </source>
</evidence>
<feature type="compositionally biased region" description="Low complexity" evidence="1">
    <location>
        <begin position="1007"/>
        <end position="1020"/>
    </location>
</feature>
<dbReference type="PANTHER" id="PTHR33946">
    <property type="match status" value="1"/>
</dbReference>
<sequence length="1582" mass="167758">MSSFLLKPTLILGLLAARSLAVPALTSENSYVARRATDELSCWDNHSDGKTFIAQNGDWEIICSKDYAGGDMGASSPGSFEECIRECDTTPGCIDVSFAWPNSCYKKNKLTIAVDNNSIWTARKKVTSSTGSSDMDTKTPAVTQDVTCEGKASEGVKYNSKQGTFLIECGVDHYGGDIGSSSTDSFAACIEDCAATTGCVDVSYVWGACYKKGTLNEGGAVGHVWSAKLVASDPDTTRTTFPSTTTTGTTTATAQATSTPITCPASNGQTPTIASGGTYEIACGTDYGGGDFMAVDAATFDLCLKACDDNNACQALAYVAPTCYLKNEVNKANAVGHVWGAIVKKAAKDVFVFPTVPDQTLEPNAIESIMADVLTLPPMPTATLGPVSPPGVDMGGLDVLTPEPKTELWFSGSAAQMKDDESGAVTVRISVDYKYPSIVLDHSIYIKNVDCSSGSLQGKFDNLLAFTHAADSWPAKAPLLLITSAQSCGNGDQNSFWLAQSTTFDQNANTFSAPGMAVELADIYNEMDIDFGKIEVNNSTGNSSIGTDGDALSCGKPDSPFVDGLPAVACGTSFDKSLDDNLGYYAANGDDEQHVLASAGGDASNSTDISLNVRRDLSKRWSLKSAFKSIAKAVVQVVKKAVVVVVKQVAVTFVSVAKAAAKLAVAVVKTTVRVGIAIAVNYAKLAKFIVTGNYDNSLTLPIDLTGTSLTKATPWDGTTGFKFYDYKPDRKGAKWKASKINLERVATELLKAPGEADPEPGIELWCVDCGIKGKFVAKGSLSATPLSGLKKAQVGVHGNMYVGAFLGVNAFTKYEKTIKKELMKRNLAGWEIPKIVSLGPAISLSTQATFSVEAEGQLLAGASLNWPAFEATLDFVDTRKSTQSGWTPQVTKKFDAHGELTATAALGLPVTLSFGVDILSGKIKKEIELSDIPALTAEAKLEFDVGTSKNQFGGDDCQGIAWDIALTNELRIDVPGTEGWKLNGWKSPPLAKGCIGRTRIPSEDESSSTSSTMPTTSTTPTPTPTPIGLHCPDASGKTYTDSGAQMKQYTVTCNQDAAGLDITWAYRASMETCMDWCGTVSSCVGTVFAPKRTDINCWLKSGYPALIANPSPNTDPIHSSMTSQPTFTILSMYYADRDITPYAKQNVARGTQLVIDTNNIVGWANGDPWPGNQKSISMLFSYGKELRTFVVASGTGVYTLNPGPATSQPGVQVAPGYESMSGVSNINIVAVAYGRGAITSRVVFQNMYNAIRNAGGRWQYTNDNFGQDNWVGVGKTGVVWYQNLDGDYLVSNPAREGNYNFFYNARWSKRQEQEIAPSQEPTPIEAEGNSNSQPTVVGASPAQNTPDAELTPSPTPLLASSADTSDQTPSATPASNSASETSSEAPAIPAATSSDFPQLNVNNSTLNSTSNATDVNFVNFDIVDTTNSLKLNPSTDGNLFLSLVGDSTDLSNLTTGSFTGDSDSKTIFGDSSDRFLHYYPDVLASSGASRLRLAAWDKLPKGAKLITLTQIEIEGETMMLGIDTKGNYLWPFVCGIKGQLNKIFLVNDPASGGATLQKESMKFTVTGGEAYSCEPVALMVKA</sequence>
<dbReference type="Proteomes" id="UP000800082">
    <property type="component" value="Unassembled WGS sequence"/>
</dbReference>
<evidence type="ECO:0000313" key="7">
    <source>
        <dbReference type="Proteomes" id="UP000800082"/>
    </source>
</evidence>
<dbReference type="InterPro" id="IPR003609">
    <property type="entry name" value="Pan_app"/>
</dbReference>
<dbReference type="PANTHER" id="PTHR33946:SF4">
    <property type="entry name" value="COAGULATION FACTOR XI"/>
    <property type="match status" value="1"/>
</dbReference>
<evidence type="ECO:0008006" key="8">
    <source>
        <dbReference type="Google" id="ProtNLM"/>
    </source>
</evidence>
<feature type="domain" description="Apple" evidence="3">
    <location>
        <begin position="1058"/>
        <end position="1100"/>
    </location>
</feature>
<dbReference type="InterPro" id="IPR055647">
    <property type="entry name" value="DUF7223"/>
</dbReference>
<dbReference type="OrthoDB" id="160645at2759"/>
<dbReference type="Pfam" id="PF14295">
    <property type="entry name" value="PAN_4"/>
    <property type="match status" value="4"/>
</dbReference>
<protein>
    <recommendedName>
        <fullName evidence="8">Apple domain-containing protein</fullName>
    </recommendedName>
</protein>
<name>A0A6A5RRS5_9PLEO</name>
<evidence type="ECO:0000256" key="2">
    <source>
        <dbReference type="SAM" id="SignalP"/>
    </source>
</evidence>
<gene>
    <name evidence="6" type="ORF">M421DRAFT_91246</name>
</gene>
<feature type="signal peptide" evidence="2">
    <location>
        <begin position="1"/>
        <end position="21"/>
    </location>
</feature>
<feature type="region of interest" description="Disordered" evidence="1">
    <location>
        <begin position="996"/>
        <end position="1027"/>
    </location>
</feature>
<dbReference type="EMBL" id="ML978964">
    <property type="protein sequence ID" value="KAF1930050.1"/>
    <property type="molecule type" value="Genomic_DNA"/>
</dbReference>
<organism evidence="6 7">
    <name type="scientific">Didymella exigua CBS 183.55</name>
    <dbReference type="NCBI Taxonomy" id="1150837"/>
    <lineage>
        <taxon>Eukaryota</taxon>
        <taxon>Fungi</taxon>
        <taxon>Dikarya</taxon>
        <taxon>Ascomycota</taxon>
        <taxon>Pezizomycotina</taxon>
        <taxon>Dothideomycetes</taxon>
        <taxon>Pleosporomycetidae</taxon>
        <taxon>Pleosporales</taxon>
        <taxon>Pleosporineae</taxon>
        <taxon>Didymellaceae</taxon>
        <taxon>Didymella</taxon>
    </lineage>
</organism>
<keyword evidence="2" id="KW-0732">Signal</keyword>
<dbReference type="GeneID" id="54355593"/>
<proteinExistence type="predicted"/>
<evidence type="ECO:0000256" key="1">
    <source>
        <dbReference type="SAM" id="MobiDB-lite"/>
    </source>
</evidence>
<dbReference type="RefSeq" id="XP_033450298.1">
    <property type="nucleotide sequence ID" value="XM_033597926.1"/>
</dbReference>
<reference evidence="6" key="1">
    <citation type="journal article" date="2020" name="Stud. Mycol.">
        <title>101 Dothideomycetes genomes: a test case for predicting lifestyles and emergence of pathogens.</title>
        <authorList>
            <person name="Haridas S."/>
            <person name="Albert R."/>
            <person name="Binder M."/>
            <person name="Bloem J."/>
            <person name="Labutti K."/>
            <person name="Salamov A."/>
            <person name="Andreopoulos B."/>
            <person name="Baker S."/>
            <person name="Barry K."/>
            <person name="Bills G."/>
            <person name="Bluhm B."/>
            <person name="Cannon C."/>
            <person name="Castanera R."/>
            <person name="Culley D."/>
            <person name="Daum C."/>
            <person name="Ezra D."/>
            <person name="Gonzalez J."/>
            <person name="Henrissat B."/>
            <person name="Kuo A."/>
            <person name="Liang C."/>
            <person name="Lipzen A."/>
            <person name="Lutzoni F."/>
            <person name="Magnuson J."/>
            <person name="Mondo S."/>
            <person name="Nolan M."/>
            <person name="Ohm R."/>
            <person name="Pangilinan J."/>
            <person name="Park H.-J."/>
            <person name="Ramirez L."/>
            <person name="Alfaro M."/>
            <person name="Sun H."/>
            <person name="Tritt A."/>
            <person name="Yoshinaga Y."/>
            <person name="Zwiers L.-H."/>
            <person name="Turgeon B."/>
            <person name="Goodwin S."/>
            <person name="Spatafora J."/>
            <person name="Crous P."/>
            <person name="Grigoriev I."/>
        </authorList>
    </citation>
    <scope>NUCLEOTIDE SEQUENCE</scope>
    <source>
        <strain evidence="6">CBS 183.55</strain>
    </source>
</reference>